<evidence type="ECO:0000313" key="2">
    <source>
        <dbReference type="EMBL" id="MCT8988732.1"/>
    </source>
</evidence>
<keyword evidence="3" id="KW-1185">Reference proteome</keyword>
<evidence type="ECO:0000313" key="3">
    <source>
        <dbReference type="Proteomes" id="UP001149009"/>
    </source>
</evidence>
<dbReference type="InterPro" id="IPR002654">
    <property type="entry name" value="Glyco_trans_25"/>
</dbReference>
<dbReference type="Proteomes" id="UP001149009">
    <property type="component" value="Unassembled WGS sequence"/>
</dbReference>
<accession>A0A9X3B5H6</accession>
<dbReference type="Pfam" id="PF01755">
    <property type="entry name" value="Glyco_transf_25"/>
    <property type="match status" value="1"/>
</dbReference>
<feature type="domain" description="Glycosyl transferase family 25" evidence="1">
    <location>
        <begin position="13"/>
        <end position="170"/>
    </location>
</feature>
<name>A0A9X3B5H6_9HYPH</name>
<gene>
    <name evidence="2" type="ORF">NYR54_00265</name>
</gene>
<dbReference type="CDD" id="cd06532">
    <property type="entry name" value="Glyco_transf_25"/>
    <property type="match status" value="1"/>
</dbReference>
<proteinExistence type="predicted"/>
<sequence length="285" mass="31701">MEAQRVAAQQCAILVINLDRAPERLAFQRAQAKHLGIDFERIPAVDGAKLSAETYHRYARRWQRVLTRNEVACLLSHARCWEHVIELGCNALVLEDDAVLAEELPAFLNEAAALEGCVVVNIETRCRRAFLARERSAYSSTGLYALLRAVSGSAGYLVTPEAAAMLLKGLPHKAGLVDNYIWGKRDVRRLQADPAFCMGLDVMQAHFQLEKTALARSNIANNGRSRAEKILSYCRHPLTAWRRVKAQVSLGLTKIILPWVVAWRVVAPYPSILANYQALKGVCNG</sequence>
<organism evidence="2 3">
    <name type="scientific">Chelativorans petroleitrophicus</name>
    <dbReference type="NCBI Taxonomy" id="2975484"/>
    <lineage>
        <taxon>Bacteria</taxon>
        <taxon>Pseudomonadati</taxon>
        <taxon>Pseudomonadota</taxon>
        <taxon>Alphaproteobacteria</taxon>
        <taxon>Hyphomicrobiales</taxon>
        <taxon>Phyllobacteriaceae</taxon>
        <taxon>Chelativorans</taxon>
    </lineage>
</organism>
<dbReference type="RefSeq" id="WP_261513338.1">
    <property type="nucleotide sequence ID" value="NZ_JAODNV010000001.1"/>
</dbReference>
<dbReference type="AlphaFoldDB" id="A0A9X3B5H6"/>
<dbReference type="EMBL" id="JAODNV010000001">
    <property type="protein sequence ID" value="MCT8988732.1"/>
    <property type="molecule type" value="Genomic_DNA"/>
</dbReference>
<comment type="caution">
    <text evidence="2">The sequence shown here is derived from an EMBL/GenBank/DDBJ whole genome shotgun (WGS) entry which is preliminary data.</text>
</comment>
<reference evidence="2" key="1">
    <citation type="submission" date="2022-08" db="EMBL/GenBank/DDBJ databases">
        <title>Chelativorans sichuanense sp. nov., a paraffin oil-degrading bacterium isolated from a mixture of oil-based drill cuttings and paddy soil.</title>
        <authorList>
            <person name="Yu J."/>
            <person name="Liu H."/>
            <person name="Chen Q."/>
        </authorList>
    </citation>
    <scope>NUCLEOTIDE SEQUENCE</scope>
    <source>
        <strain evidence="2">SCAU 2101</strain>
    </source>
</reference>
<evidence type="ECO:0000259" key="1">
    <source>
        <dbReference type="Pfam" id="PF01755"/>
    </source>
</evidence>
<protein>
    <submittedName>
        <fullName evidence="2">Glycosyltransferase family 25 protein</fullName>
    </submittedName>
</protein>